<accession>A0ABV2T9S1</accession>
<evidence type="ECO:0000256" key="5">
    <source>
        <dbReference type="ARBA" id="ARBA00023136"/>
    </source>
</evidence>
<dbReference type="RefSeq" id="WP_354661467.1">
    <property type="nucleotide sequence ID" value="NZ_JBEXAC010000002.1"/>
</dbReference>
<evidence type="ECO:0000259" key="8">
    <source>
        <dbReference type="Pfam" id="PF12704"/>
    </source>
</evidence>
<feature type="transmembrane region" description="Helical" evidence="6">
    <location>
        <begin position="423"/>
        <end position="447"/>
    </location>
</feature>
<dbReference type="PANTHER" id="PTHR30572:SF18">
    <property type="entry name" value="ABC-TYPE MACROLIDE FAMILY EXPORT SYSTEM PERMEASE COMPONENT 2"/>
    <property type="match status" value="1"/>
</dbReference>
<dbReference type="InterPro" id="IPR025857">
    <property type="entry name" value="MacB_PCD"/>
</dbReference>
<evidence type="ECO:0000259" key="7">
    <source>
        <dbReference type="Pfam" id="PF02687"/>
    </source>
</evidence>
<dbReference type="Pfam" id="PF12704">
    <property type="entry name" value="MacB_PCD"/>
    <property type="match status" value="2"/>
</dbReference>
<sequence length="794" mass="88524">MLKNYFKIAYRNLIKNKVYSFINIAGLSVGMAIAMLIGLWVVDELLFDKQFKNYERIAQVWQHSSDNGTINTRGNEPFPLAEELRRKYGSDFKHVALSTWNDMHLLGIGDKNIGQQGIYCEPDLTKILSLDMVAGTADGLKDVHAILLSASLAKACFGDANPINKTLKMDNAQDVMVVGVYKDLPYNSSFAEVSFMAPWALYYQMAGLAQVQNPWRSNSFQLFAQIGEHSTMAGVSQKIKDAKLDNISIAHEVALHPQLFLHPMRDWHLYSAFENGVNAGGRIQYVWLFAISGIFVLLLACINFMNLSTARSEKRAKEVGIRKAIGSQCAQLIQQFFSESLLMAGIALMMALLLAQLLLPLFNQLADKKVTILWENPLFWLVCFGFTLITGFIAGSYPAFYLSSFRPVKVLKGTFRVGRSAAIPRRVLVVLQFAVSVILIVSTLVVYQQIKYAQGRPLGYDSNGLVMVEMYTNDIHRHFDVVRDELLKTGAVVEMAESGSPVTAVWSTNSGFNWEGKDPGMGLDFPNTGVSPEYGKTVGWQFVAGRDFSKAFKTDSAAFVINETAARFMGLKDPVGKTITWDDAPYTIIGVIKDMVVESPYDAIRPSLYYMDGGSGSRMIVKVNPAVSTSVALPKIEAIFKKYSPRQPFEYQFADQEYARKFGDEQRIARLAGVFAILAVFISCLGLFGMASFMAEQRTKEIGVRKVMGASIFDLWRLLSTEFVIMVAISLIIAFPLAYYAMDTWLQHYQYRSGIALWIFAVAAFGALFITLLTVSFQAIKAAMANPIRSLRTE</sequence>
<feature type="transmembrane region" description="Helical" evidence="6">
    <location>
        <begin position="379"/>
        <end position="402"/>
    </location>
</feature>
<dbReference type="InterPro" id="IPR050250">
    <property type="entry name" value="Macrolide_Exporter_MacB"/>
</dbReference>
<dbReference type="PANTHER" id="PTHR30572">
    <property type="entry name" value="MEMBRANE COMPONENT OF TRANSPORTER-RELATED"/>
    <property type="match status" value="1"/>
</dbReference>
<comment type="caution">
    <text evidence="9">The sequence shown here is derived from an EMBL/GenBank/DDBJ whole genome shotgun (WGS) entry which is preliminary data.</text>
</comment>
<dbReference type="Pfam" id="PF02687">
    <property type="entry name" value="FtsX"/>
    <property type="match status" value="2"/>
</dbReference>
<dbReference type="EMBL" id="JBEXAC010000002">
    <property type="protein sequence ID" value="MET6998899.1"/>
    <property type="molecule type" value="Genomic_DNA"/>
</dbReference>
<feature type="transmembrane region" description="Helical" evidence="6">
    <location>
        <begin position="755"/>
        <end position="780"/>
    </location>
</feature>
<keyword evidence="4 6" id="KW-1133">Transmembrane helix</keyword>
<feature type="domain" description="ABC3 transporter permease C-terminal" evidence="7">
    <location>
        <begin position="292"/>
        <end position="404"/>
    </location>
</feature>
<keyword evidence="2" id="KW-1003">Cell membrane</keyword>
<reference evidence="9 10" key="1">
    <citation type="submission" date="2024-06" db="EMBL/GenBank/DDBJ databases">
        <title>Chitinophaga defluvii sp. nov., isolated from municipal sewage.</title>
        <authorList>
            <person name="Zhang L."/>
        </authorList>
    </citation>
    <scope>NUCLEOTIDE SEQUENCE [LARGE SCALE GENOMIC DNA]</scope>
    <source>
        <strain evidence="9 10">H8</strain>
    </source>
</reference>
<feature type="domain" description="MacB-like periplasmic core" evidence="8">
    <location>
        <begin position="20"/>
        <end position="241"/>
    </location>
</feature>
<feature type="domain" description="ABC3 transporter permease C-terminal" evidence="7">
    <location>
        <begin position="674"/>
        <end position="785"/>
    </location>
</feature>
<protein>
    <submittedName>
        <fullName evidence="9">ABC transporter permease</fullName>
    </submittedName>
</protein>
<feature type="transmembrane region" description="Helical" evidence="6">
    <location>
        <begin position="715"/>
        <end position="735"/>
    </location>
</feature>
<dbReference type="Proteomes" id="UP001549749">
    <property type="component" value="Unassembled WGS sequence"/>
</dbReference>
<dbReference type="InterPro" id="IPR003838">
    <property type="entry name" value="ABC3_permease_C"/>
</dbReference>
<feature type="transmembrane region" description="Helical" evidence="6">
    <location>
        <begin position="285"/>
        <end position="307"/>
    </location>
</feature>
<feature type="transmembrane region" description="Helical" evidence="6">
    <location>
        <begin position="21"/>
        <end position="42"/>
    </location>
</feature>
<evidence type="ECO:0000256" key="1">
    <source>
        <dbReference type="ARBA" id="ARBA00004651"/>
    </source>
</evidence>
<evidence type="ECO:0000313" key="9">
    <source>
        <dbReference type="EMBL" id="MET6998899.1"/>
    </source>
</evidence>
<organism evidence="9 10">
    <name type="scientific">Chitinophaga defluvii</name>
    <dbReference type="NCBI Taxonomy" id="3163343"/>
    <lineage>
        <taxon>Bacteria</taxon>
        <taxon>Pseudomonadati</taxon>
        <taxon>Bacteroidota</taxon>
        <taxon>Chitinophagia</taxon>
        <taxon>Chitinophagales</taxon>
        <taxon>Chitinophagaceae</taxon>
        <taxon>Chitinophaga</taxon>
    </lineage>
</organism>
<evidence type="ECO:0000256" key="6">
    <source>
        <dbReference type="SAM" id="Phobius"/>
    </source>
</evidence>
<evidence type="ECO:0000256" key="3">
    <source>
        <dbReference type="ARBA" id="ARBA00022692"/>
    </source>
</evidence>
<evidence type="ECO:0000313" key="10">
    <source>
        <dbReference type="Proteomes" id="UP001549749"/>
    </source>
</evidence>
<feature type="transmembrane region" description="Helical" evidence="6">
    <location>
        <begin position="341"/>
        <end position="359"/>
    </location>
</feature>
<evidence type="ECO:0000256" key="4">
    <source>
        <dbReference type="ARBA" id="ARBA00022989"/>
    </source>
</evidence>
<keyword evidence="3 6" id="KW-0812">Transmembrane</keyword>
<keyword evidence="10" id="KW-1185">Reference proteome</keyword>
<gene>
    <name evidence="9" type="ORF">ABR189_16055</name>
</gene>
<feature type="domain" description="MacB-like periplasmic core" evidence="8">
    <location>
        <begin position="433"/>
        <end position="638"/>
    </location>
</feature>
<feature type="transmembrane region" description="Helical" evidence="6">
    <location>
        <begin position="671"/>
        <end position="694"/>
    </location>
</feature>
<name>A0ABV2T9S1_9BACT</name>
<proteinExistence type="predicted"/>
<comment type="subcellular location">
    <subcellularLocation>
        <location evidence="1">Cell membrane</location>
        <topology evidence="1">Multi-pass membrane protein</topology>
    </subcellularLocation>
</comment>
<keyword evidence="5 6" id="KW-0472">Membrane</keyword>
<evidence type="ECO:0000256" key="2">
    <source>
        <dbReference type="ARBA" id="ARBA00022475"/>
    </source>
</evidence>